<evidence type="ECO:0000256" key="11">
    <source>
        <dbReference type="SAM" id="Phobius"/>
    </source>
</evidence>
<evidence type="ECO:0000256" key="2">
    <source>
        <dbReference type="ARBA" id="ARBA00022475"/>
    </source>
</evidence>
<dbReference type="PANTHER" id="PTHR24246">
    <property type="entry name" value="OLFACTORY RECEPTOR AND ADENOSINE RECEPTOR"/>
    <property type="match status" value="1"/>
</dbReference>
<evidence type="ECO:0000256" key="6">
    <source>
        <dbReference type="ARBA" id="ARBA00023136"/>
    </source>
</evidence>
<organism evidence="13 14">
    <name type="scientific">Porites evermanni</name>
    <dbReference type="NCBI Taxonomy" id="104178"/>
    <lineage>
        <taxon>Eukaryota</taxon>
        <taxon>Metazoa</taxon>
        <taxon>Cnidaria</taxon>
        <taxon>Anthozoa</taxon>
        <taxon>Hexacorallia</taxon>
        <taxon>Scleractinia</taxon>
        <taxon>Fungiina</taxon>
        <taxon>Poritidae</taxon>
        <taxon>Porites</taxon>
    </lineage>
</organism>
<evidence type="ECO:0000313" key="14">
    <source>
        <dbReference type="Proteomes" id="UP001159427"/>
    </source>
</evidence>
<name>A0ABN8M8Z5_9CNID</name>
<keyword evidence="14" id="KW-1185">Reference proteome</keyword>
<feature type="transmembrane region" description="Helical" evidence="11">
    <location>
        <begin position="129"/>
        <end position="151"/>
    </location>
</feature>
<protein>
    <recommendedName>
        <fullName evidence="12">G-protein coupled receptors family 1 profile domain-containing protein</fullName>
    </recommendedName>
</protein>
<dbReference type="Proteomes" id="UP001159427">
    <property type="component" value="Unassembled WGS sequence"/>
</dbReference>
<evidence type="ECO:0000256" key="1">
    <source>
        <dbReference type="ARBA" id="ARBA00004651"/>
    </source>
</evidence>
<dbReference type="Pfam" id="PF00001">
    <property type="entry name" value="7tm_1"/>
    <property type="match status" value="1"/>
</dbReference>
<evidence type="ECO:0000256" key="3">
    <source>
        <dbReference type="ARBA" id="ARBA00022692"/>
    </source>
</evidence>
<dbReference type="PROSITE" id="PS50262">
    <property type="entry name" value="G_PROTEIN_RECEP_F1_2"/>
    <property type="match status" value="1"/>
</dbReference>
<dbReference type="Gene3D" id="1.20.1070.10">
    <property type="entry name" value="Rhodopsin 7-helix transmembrane proteins"/>
    <property type="match status" value="2"/>
</dbReference>
<evidence type="ECO:0000256" key="10">
    <source>
        <dbReference type="SAM" id="MobiDB-lite"/>
    </source>
</evidence>
<dbReference type="EMBL" id="CALNXI010000318">
    <property type="protein sequence ID" value="CAH3024755.1"/>
    <property type="molecule type" value="Genomic_DNA"/>
</dbReference>
<feature type="region of interest" description="Disordered" evidence="10">
    <location>
        <begin position="554"/>
        <end position="584"/>
    </location>
</feature>
<feature type="compositionally biased region" description="Basic and acidic residues" evidence="10">
    <location>
        <begin position="610"/>
        <end position="646"/>
    </location>
</feature>
<evidence type="ECO:0000256" key="8">
    <source>
        <dbReference type="ARBA" id="ARBA00023180"/>
    </source>
</evidence>
<reference evidence="13 14" key="1">
    <citation type="submission" date="2022-05" db="EMBL/GenBank/DDBJ databases">
        <authorList>
            <consortium name="Genoscope - CEA"/>
            <person name="William W."/>
        </authorList>
    </citation>
    <scope>NUCLEOTIDE SEQUENCE [LARGE SCALE GENOMIC DNA]</scope>
</reference>
<keyword evidence="7" id="KW-0675">Receptor</keyword>
<gene>
    <name evidence="13" type="ORF">PEVE_00023882</name>
</gene>
<evidence type="ECO:0000313" key="13">
    <source>
        <dbReference type="EMBL" id="CAH3024755.1"/>
    </source>
</evidence>
<feature type="transmembrane region" description="Helical" evidence="11">
    <location>
        <begin position="425"/>
        <end position="447"/>
    </location>
</feature>
<evidence type="ECO:0000256" key="4">
    <source>
        <dbReference type="ARBA" id="ARBA00022989"/>
    </source>
</evidence>
<comment type="subcellular location">
    <subcellularLocation>
        <location evidence="1">Cell membrane</location>
        <topology evidence="1">Multi-pass membrane protein</topology>
    </subcellularLocation>
</comment>
<feature type="domain" description="G-protein coupled receptors family 1 profile" evidence="12">
    <location>
        <begin position="27"/>
        <end position="478"/>
    </location>
</feature>
<keyword evidence="4 11" id="KW-1133">Transmembrane helix</keyword>
<feature type="region of interest" description="Disordered" evidence="10">
    <location>
        <begin position="734"/>
        <end position="770"/>
    </location>
</feature>
<proteinExistence type="predicted"/>
<feature type="transmembrane region" description="Helical" evidence="11">
    <location>
        <begin position="6"/>
        <end position="35"/>
    </location>
</feature>
<feature type="region of interest" description="Disordered" evidence="10">
    <location>
        <begin position="798"/>
        <end position="821"/>
    </location>
</feature>
<evidence type="ECO:0000256" key="5">
    <source>
        <dbReference type="ARBA" id="ARBA00023040"/>
    </source>
</evidence>
<keyword evidence="3 11" id="KW-0812">Transmembrane</keyword>
<dbReference type="PANTHER" id="PTHR24246:SF27">
    <property type="entry name" value="ADENOSINE RECEPTOR, ISOFORM A"/>
    <property type="match status" value="1"/>
</dbReference>
<dbReference type="InterPro" id="IPR000276">
    <property type="entry name" value="GPCR_Rhodpsn"/>
</dbReference>
<keyword evidence="2" id="KW-1003">Cell membrane</keyword>
<evidence type="ECO:0000256" key="9">
    <source>
        <dbReference type="ARBA" id="ARBA00023224"/>
    </source>
</evidence>
<feature type="region of interest" description="Disordered" evidence="10">
    <location>
        <begin position="598"/>
        <end position="674"/>
    </location>
</feature>
<accession>A0ABN8M8Z5</accession>
<feature type="transmembrane region" description="Helical" evidence="11">
    <location>
        <begin position="47"/>
        <end position="73"/>
    </location>
</feature>
<keyword evidence="6 11" id="KW-0472">Membrane</keyword>
<feature type="transmembrane region" description="Helical" evidence="11">
    <location>
        <begin position="171"/>
        <end position="195"/>
    </location>
</feature>
<feature type="compositionally biased region" description="Basic residues" evidence="10">
    <location>
        <begin position="566"/>
        <end position="575"/>
    </location>
</feature>
<evidence type="ECO:0000256" key="7">
    <source>
        <dbReference type="ARBA" id="ARBA00023170"/>
    </source>
</evidence>
<dbReference type="InterPro" id="IPR017452">
    <property type="entry name" value="GPCR_Rhodpsn_7TM"/>
</dbReference>
<feature type="transmembrane region" description="Helical" evidence="11">
    <location>
        <begin position="462"/>
        <end position="480"/>
    </location>
</feature>
<feature type="transmembrane region" description="Helical" evidence="11">
    <location>
        <begin position="93"/>
        <end position="117"/>
    </location>
</feature>
<dbReference type="SUPFAM" id="SSF81321">
    <property type="entry name" value="Family A G protein-coupled receptor-like"/>
    <property type="match status" value="1"/>
</dbReference>
<keyword evidence="5" id="KW-0297">G-protein coupled receptor</keyword>
<keyword evidence="8" id="KW-0325">Glycoprotein</keyword>
<keyword evidence="9" id="KW-0807">Transducer</keyword>
<evidence type="ECO:0000259" key="12">
    <source>
        <dbReference type="PROSITE" id="PS50262"/>
    </source>
</evidence>
<comment type="caution">
    <text evidence="13">The sequence shown here is derived from an EMBL/GenBank/DDBJ whole genome shotgun (WGS) entry which is preliminary data.</text>
</comment>
<dbReference type="PRINTS" id="PR00237">
    <property type="entry name" value="GPCRRHODOPSN"/>
</dbReference>
<sequence length="821" mass="91340">MEAEGFSTLTIFILVLLSLIAVFAVLGNGFVLGVVARFEKLRTFPNILIANLALADLMNALVNIPIYVLWGVLNVKWFSGKTSAIISLFLSHLFILVNVVCMLVLLVNVFLAIALDLRYFTWKTNKKALAIDLAVWLVCLTCTGLLSWSISDIDLQDASVFKYRRSFVTEAKFISSAIGATFVVTAVVFGVLAFCSIKRKFRKVSQGRVFTKQALVLYLAKQKSFDSKVILSNICFSEQIFHRKQSLGGPVEWSNEILGSGGRPSGIISVGGGGRENFSRFLPNPPLPRRLSNFDTHARWHPVTQSARCRRSYGKMEDYSTSISVYGITDIFALTTIKYSYNVANHKELHGSRLNSFVFNPPKQRQSLATNKVVRENAITYGPSMGVARSGLWAINYTNGRMRGLILPRLQAEARLQLDIQAAKTVAFTILAFFVCYIPPVCIAILVPPEPDATAASWPDHVAQLSLFLPSGTNPFIYCFRARRFRQALKQLFQDPCGKTAFRETDQEKRVQQNVPPQNARVAEKGKKIANELGEPLQDPSAFPSKSYTRQLGLGERGCKKVENSRKKRKERRARSFNQVTRFSPQDVQPQIIPRLAWVDNHPADSSGIRSDEENPTCREDYTQNKIIVEVHPEPKDRSAKQKNEENLTTPNENSSKGEEGFAMVQSDSRDGQSNHKMIKSLMVIVDYHGHAIVEMSVLSETDPMSHLSNTIIMESPAANEDNAREVVADVNLSSTDDPSQEKIAESPTASADYATRISSDTKGPKAQPINQENVEIQLDFSEEVFVEDNLLPKGVASNGNIVEHPPSEADCVIQAETLKP</sequence>